<sequence>MVHGNSVLIIDMGMCLRVPAVQGHTRFLITPQGACGKWHCMSPEVCNNTTPFDGHAVDLWAAGVILFIMLTGYPPWEKPLPTDERFKFMSNGYLVHMLTEWKTGLSADAMDLLQRMFMLDPTDRLSLEQVWAHPWTTKTD</sequence>
<dbReference type="InterPro" id="IPR000719">
    <property type="entry name" value="Prot_kinase_dom"/>
</dbReference>
<dbReference type="AlphaFoldDB" id="A0ABD3PRU0"/>
<dbReference type="Gene3D" id="1.10.510.10">
    <property type="entry name" value="Transferase(Phosphotransferase) domain 1"/>
    <property type="match status" value="1"/>
</dbReference>
<dbReference type="SMART" id="SM00220">
    <property type="entry name" value="S_TKc"/>
    <property type="match status" value="1"/>
</dbReference>
<comment type="caution">
    <text evidence="2">The sequence shown here is derived from an EMBL/GenBank/DDBJ whole genome shotgun (WGS) entry which is preliminary data.</text>
</comment>
<dbReference type="PROSITE" id="PS50011">
    <property type="entry name" value="PROTEIN_KINASE_DOM"/>
    <property type="match status" value="1"/>
</dbReference>
<evidence type="ECO:0000259" key="1">
    <source>
        <dbReference type="PROSITE" id="PS50011"/>
    </source>
</evidence>
<evidence type="ECO:0000313" key="3">
    <source>
        <dbReference type="Proteomes" id="UP001530400"/>
    </source>
</evidence>
<evidence type="ECO:0000313" key="2">
    <source>
        <dbReference type="EMBL" id="KAL3790840.1"/>
    </source>
</evidence>
<protein>
    <recommendedName>
        <fullName evidence="1">Protein kinase domain-containing protein</fullName>
    </recommendedName>
</protein>
<feature type="domain" description="Protein kinase" evidence="1">
    <location>
        <begin position="1"/>
        <end position="136"/>
    </location>
</feature>
<keyword evidence="3" id="KW-1185">Reference proteome</keyword>
<proteinExistence type="predicted"/>
<dbReference type="PANTHER" id="PTHR24347">
    <property type="entry name" value="SERINE/THREONINE-PROTEIN KINASE"/>
    <property type="match status" value="1"/>
</dbReference>
<accession>A0ABD3PRU0</accession>
<dbReference type="Proteomes" id="UP001530400">
    <property type="component" value="Unassembled WGS sequence"/>
</dbReference>
<dbReference type="Pfam" id="PF00069">
    <property type="entry name" value="Pkinase"/>
    <property type="match status" value="1"/>
</dbReference>
<name>A0ABD3PRU0_9STRA</name>
<reference evidence="2 3" key="1">
    <citation type="submission" date="2024-10" db="EMBL/GenBank/DDBJ databases">
        <title>Updated reference genomes for cyclostephanoid diatoms.</title>
        <authorList>
            <person name="Roberts W.R."/>
            <person name="Alverson A.J."/>
        </authorList>
    </citation>
    <scope>NUCLEOTIDE SEQUENCE [LARGE SCALE GENOMIC DNA]</scope>
    <source>
        <strain evidence="2 3">AJA010-31</strain>
    </source>
</reference>
<dbReference type="SUPFAM" id="SSF56112">
    <property type="entry name" value="Protein kinase-like (PK-like)"/>
    <property type="match status" value="1"/>
</dbReference>
<dbReference type="InterPro" id="IPR011009">
    <property type="entry name" value="Kinase-like_dom_sf"/>
</dbReference>
<organism evidence="2 3">
    <name type="scientific">Cyclotella atomus</name>
    <dbReference type="NCBI Taxonomy" id="382360"/>
    <lineage>
        <taxon>Eukaryota</taxon>
        <taxon>Sar</taxon>
        <taxon>Stramenopiles</taxon>
        <taxon>Ochrophyta</taxon>
        <taxon>Bacillariophyta</taxon>
        <taxon>Coscinodiscophyceae</taxon>
        <taxon>Thalassiosirophycidae</taxon>
        <taxon>Stephanodiscales</taxon>
        <taxon>Stephanodiscaceae</taxon>
        <taxon>Cyclotella</taxon>
    </lineage>
</organism>
<gene>
    <name evidence="2" type="ORF">ACHAWO_007937</name>
</gene>
<dbReference type="EMBL" id="JALLPJ020000482">
    <property type="protein sequence ID" value="KAL3790840.1"/>
    <property type="molecule type" value="Genomic_DNA"/>
</dbReference>